<dbReference type="SUPFAM" id="SSF53822">
    <property type="entry name" value="Periplasmic binding protein-like I"/>
    <property type="match status" value="1"/>
</dbReference>
<feature type="signal peptide" evidence="2">
    <location>
        <begin position="1"/>
        <end position="20"/>
    </location>
</feature>
<keyword evidence="4" id="KW-1185">Reference proteome</keyword>
<dbReference type="OrthoDB" id="5341635at2"/>
<protein>
    <recommendedName>
        <fullName evidence="5">Leucine-binding protein domain-containing protein</fullName>
    </recommendedName>
</protein>
<feature type="chain" id="PRO_5001572398" description="Leucine-binding protein domain-containing protein" evidence="2">
    <location>
        <begin position="21"/>
        <end position="387"/>
    </location>
</feature>
<evidence type="ECO:0008006" key="5">
    <source>
        <dbReference type="Google" id="ProtNLM"/>
    </source>
</evidence>
<keyword evidence="1" id="KW-0813">Transport</keyword>
<accession>A0A058ZQ32</accession>
<dbReference type="GO" id="GO:0006865">
    <property type="term" value="P:amino acid transport"/>
    <property type="evidence" value="ECO:0007669"/>
    <property type="project" value="UniProtKB-KW"/>
</dbReference>
<dbReference type="InterPro" id="IPR022478">
    <property type="entry name" value="ABC_transptr_sub-bd_PQQ"/>
</dbReference>
<evidence type="ECO:0000313" key="3">
    <source>
        <dbReference type="EMBL" id="KCV83350.1"/>
    </source>
</evidence>
<comment type="caution">
    <text evidence="3">The sequence shown here is derived from an EMBL/GenBank/DDBJ whole genome shotgun (WGS) entry which is preliminary data.</text>
</comment>
<dbReference type="eggNOG" id="COG0683">
    <property type="taxonomic scope" value="Bacteria"/>
</dbReference>
<evidence type="ECO:0000256" key="1">
    <source>
        <dbReference type="ARBA" id="ARBA00022970"/>
    </source>
</evidence>
<dbReference type="AlphaFoldDB" id="A0A058ZQ32"/>
<keyword evidence="1" id="KW-0029">Amino-acid transport</keyword>
<evidence type="ECO:0000313" key="4">
    <source>
        <dbReference type="Proteomes" id="UP000024836"/>
    </source>
</evidence>
<dbReference type="EMBL" id="AQQY01000001">
    <property type="protein sequence ID" value="KCV83350.1"/>
    <property type="molecule type" value="Genomic_DNA"/>
</dbReference>
<dbReference type="CDD" id="cd06268">
    <property type="entry name" value="PBP1_ABC_transporter_LIVBP-like"/>
    <property type="match status" value="1"/>
</dbReference>
<organism evidence="3 4">
    <name type="scientific">Actibacterium atlanticum</name>
    <dbReference type="NCBI Taxonomy" id="1461693"/>
    <lineage>
        <taxon>Bacteria</taxon>
        <taxon>Pseudomonadati</taxon>
        <taxon>Pseudomonadota</taxon>
        <taxon>Alphaproteobacteria</taxon>
        <taxon>Rhodobacterales</taxon>
        <taxon>Roseobacteraceae</taxon>
        <taxon>Actibacterium</taxon>
    </lineage>
</organism>
<evidence type="ECO:0000256" key="2">
    <source>
        <dbReference type="SAM" id="SignalP"/>
    </source>
</evidence>
<dbReference type="STRING" id="1461693.ATO10_01275"/>
<sequence length="387" mass="42504">MRRIFGALLAAVIAPATAYAQIDIPVIYLKQEQEQPPVLSNLDPIPEDRGLAGAQLGLSDNATTGGFMGHNYTLEIIDVPLDGDLQAAAQDALTRSPYIILDAPAASQLSVADLPEAQNAILFNGSAYDSDLRGDNCRANLLHTLPSNAMRADALMQFVLFKRWDDLVMVKGAHADDVTFADSLNASATKFGLKIDKTKDWIFDADMRRNAAQEVPLFTQELGDYDLLLLADELHDFGRYIAYNTWEPRPVAGSEGLVPVAWAPVVEQWGAAQLQSRFVDQSARDMTPRDYGAWAAMRAIGEAVTRTNSADPATLRDFILSDQFELAGFKGRPLSFRTWNGQLRQPIPLVTERALVAQAPLPGYLHQRTELDTLGIDEPESTCEAFK</sequence>
<dbReference type="Proteomes" id="UP000024836">
    <property type="component" value="Unassembled WGS sequence"/>
</dbReference>
<dbReference type="InterPro" id="IPR051010">
    <property type="entry name" value="BCAA_transport"/>
</dbReference>
<dbReference type="Gene3D" id="3.40.50.2300">
    <property type="match status" value="2"/>
</dbReference>
<dbReference type="InterPro" id="IPR028082">
    <property type="entry name" value="Peripla_BP_I"/>
</dbReference>
<dbReference type="PANTHER" id="PTHR30483">
    <property type="entry name" value="LEUCINE-SPECIFIC-BINDING PROTEIN"/>
    <property type="match status" value="1"/>
</dbReference>
<gene>
    <name evidence="3" type="ORF">ATO10_01275</name>
</gene>
<dbReference type="RefSeq" id="WP_035246990.1">
    <property type="nucleotide sequence ID" value="NZ_AQQY01000001.1"/>
</dbReference>
<name>A0A058ZQ32_9RHOB</name>
<dbReference type="NCBIfam" id="TIGR03863">
    <property type="entry name" value="PQQ_ABC_bind"/>
    <property type="match status" value="1"/>
</dbReference>
<reference evidence="3 4" key="1">
    <citation type="submission" date="2013-04" db="EMBL/GenBank/DDBJ databases">
        <title>Shimia sp. 22II-S11-Z10 Genome Sequencing.</title>
        <authorList>
            <person name="Lai Q."/>
            <person name="Li G."/>
            <person name="Shao Z."/>
        </authorList>
    </citation>
    <scope>NUCLEOTIDE SEQUENCE [LARGE SCALE GENOMIC DNA]</scope>
    <source>
        <strain evidence="4">22II-S11-Z10</strain>
    </source>
</reference>
<proteinExistence type="predicted"/>
<keyword evidence="2" id="KW-0732">Signal</keyword>
<dbReference type="PATRIC" id="fig|1461693.3.peg.266"/>
<dbReference type="PANTHER" id="PTHR30483:SF6">
    <property type="entry name" value="PERIPLASMIC BINDING PROTEIN OF ABC TRANSPORTER FOR NATURAL AMINO ACIDS"/>
    <property type="match status" value="1"/>
</dbReference>